<dbReference type="GO" id="GO:0005739">
    <property type="term" value="C:mitochondrion"/>
    <property type="evidence" value="ECO:0007669"/>
    <property type="project" value="TreeGrafter"/>
</dbReference>
<accession>A0AAU9P2T1</accession>
<proteinExistence type="predicted"/>
<dbReference type="PANTHER" id="PTHR43690:SF18">
    <property type="entry name" value="INSULIN-DEGRADING ENZYME-RELATED"/>
    <property type="match status" value="1"/>
</dbReference>
<dbReference type="GO" id="GO:0051603">
    <property type="term" value="P:proteolysis involved in protein catabolic process"/>
    <property type="evidence" value="ECO:0007669"/>
    <property type="project" value="TreeGrafter"/>
</dbReference>
<dbReference type="SUPFAM" id="SSF63411">
    <property type="entry name" value="LuxS/MPP-like metallohydrolase"/>
    <property type="match status" value="1"/>
</dbReference>
<protein>
    <recommendedName>
        <fullName evidence="2">Peptidase M16 middle/third domain-containing protein</fullName>
    </recommendedName>
</protein>
<sequence length="204" mass="23389">MSKNFGRENHEYVVCALHCCSTVILKTVPVRRGHKLRITWPMTPGIHHYMEGPMVIELTDAGHANAEHIIGLLFKYITLLQQSGVCKWIFDELYPSKDWLVGSFLLSTFSPEVIQSALNELTPNNVRIFWESTNFDGHTEMTEPWYGTAFSVEKTTGSTIQEWMKRAPEEDLHLPCPNVFIPTDLSIKNVKEKVNIPFLLRKSQ</sequence>
<dbReference type="InterPro" id="IPR032632">
    <property type="entry name" value="Peptidase_M16_M"/>
</dbReference>
<dbReference type="Pfam" id="PF16187">
    <property type="entry name" value="Peptidase_M16_M"/>
    <property type="match status" value="1"/>
</dbReference>
<keyword evidence="1" id="KW-0479">Metal-binding</keyword>
<dbReference type="InterPro" id="IPR011249">
    <property type="entry name" value="Metalloenz_LuxS/M16"/>
</dbReference>
<evidence type="ECO:0000259" key="2">
    <source>
        <dbReference type="Pfam" id="PF16187"/>
    </source>
</evidence>
<organism evidence="3 4">
    <name type="scientific">Lactuca virosa</name>
    <dbReference type="NCBI Taxonomy" id="75947"/>
    <lineage>
        <taxon>Eukaryota</taxon>
        <taxon>Viridiplantae</taxon>
        <taxon>Streptophyta</taxon>
        <taxon>Embryophyta</taxon>
        <taxon>Tracheophyta</taxon>
        <taxon>Spermatophyta</taxon>
        <taxon>Magnoliopsida</taxon>
        <taxon>eudicotyledons</taxon>
        <taxon>Gunneridae</taxon>
        <taxon>Pentapetalae</taxon>
        <taxon>asterids</taxon>
        <taxon>campanulids</taxon>
        <taxon>Asterales</taxon>
        <taxon>Asteraceae</taxon>
        <taxon>Cichorioideae</taxon>
        <taxon>Cichorieae</taxon>
        <taxon>Lactucinae</taxon>
        <taxon>Lactuca</taxon>
    </lineage>
</organism>
<dbReference type="PANTHER" id="PTHR43690">
    <property type="entry name" value="NARDILYSIN"/>
    <property type="match status" value="1"/>
</dbReference>
<evidence type="ECO:0000256" key="1">
    <source>
        <dbReference type="ARBA" id="ARBA00022723"/>
    </source>
</evidence>
<dbReference type="Proteomes" id="UP001157418">
    <property type="component" value="Unassembled WGS sequence"/>
</dbReference>
<dbReference type="GO" id="GO:0005829">
    <property type="term" value="C:cytosol"/>
    <property type="evidence" value="ECO:0007669"/>
    <property type="project" value="TreeGrafter"/>
</dbReference>
<feature type="domain" description="Peptidase M16 middle/third" evidence="2">
    <location>
        <begin position="86"/>
        <end position="203"/>
    </location>
</feature>
<gene>
    <name evidence="3" type="ORF">LVIROSA_LOCUS30210</name>
</gene>
<dbReference type="GO" id="GO:0046872">
    <property type="term" value="F:metal ion binding"/>
    <property type="evidence" value="ECO:0007669"/>
    <property type="project" value="UniProtKB-KW"/>
</dbReference>
<comment type="caution">
    <text evidence="3">The sequence shown here is derived from an EMBL/GenBank/DDBJ whole genome shotgun (WGS) entry which is preliminary data.</text>
</comment>
<evidence type="ECO:0000313" key="4">
    <source>
        <dbReference type="Proteomes" id="UP001157418"/>
    </source>
</evidence>
<keyword evidence="4" id="KW-1185">Reference proteome</keyword>
<dbReference type="AlphaFoldDB" id="A0AAU9P2T1"/>
<dbReference type="GO" id="GO:0043171">
    <property type="term" value="P:peptide catabolic process"/>
    <property type="evidence" value="ECO:0007669"/>
    <property type="project" value="TreeGrafter"/>
</dbReference>
<evidence type="ECO:0000313" key="3">
    <source>
        <dbReference type="EMBL" id="CAH1444374.1"/>
    </source>
</evidence>
<dbReference type="EMBL" id="CAKMRJ010005523">
    <property type="protein sequence ID" value="CAH1444374.1"/>
    <property type="molecule type" value="Genomic_DNA"/>
</dbReference>
<dbReference type="InterPro" id="IPR050626">
    <property type="entry name" value="Peptidase_M16"/>
</dbReference>
<dbReference type="GO" id="GO:0004222">
    <property type="term" value="F:metalloendopeptidase activity"/>
    <property type="evidence" value="ECO:0007669"/>
    <property type="project" value="TreeGrafter"/>
</dbReference>
<reference evidence="3 4" key="1">
    <citation type="submission" date="2022-01" db="EMBL/GenBank/DDBJ databases">
        <authorList>
            <person name="Xiong W."/>
            <person name="Schranz E."/>
        </authorList>
    </citation>
    <scope>NUCLEOTIDE SEQUENCE [LARGE SCALE GENOMIC DNA]</scope>
</reference>
<name>A0AAU9P2T1_9ASTR</name>
<dbReference type="Gene3D" id="3.30.830.10">
    <property type="entry name" value="Metalloenzyme, LuxS/M16 peptidase-like"/>
    <property type="match status" value="2"/>
</dbReference>